<dbReference type="RefSeq" id="WP_264556023.1">
    <property type="nucleotide sequence ID" value="NZ_CP109979.1"/>
</dbReference>
<dbReference type="Proteomes" id="UP001596417">
    <property type="component" value="Unassembled WGS sequence"/>
</dbReference>
<keyword evidence="1" id="KW-1133">Transmembrane helix</keyword>
<reference evidence="2 3" key="1">
    <citation type="journal article" date="2019" name="Int. J. Syst. Evol. Microbiol.">
        <title>The Global Catalogue of Microorganisms (GCM) 10K type strain sequencing project: providing services to taxonomists for standard genome sequencing and annotation.</title>
        <authorList>
            <consortium name="The Broad Institute Genomics Platform"/>
            <consortium name="The Broad Institute Genome Sequencing Center for Infectious Disease"/>
            <person name="Wu L."/>
            <person name="Ma J."/>
        </authorList>
    </citation>
    <scope>NUCLEOTIDE SEQUENCE [LARGE SCALE GENOMIC DNA]</scope>
    <source>
        <strain evidence="2 3">RDMS1</strain>
    </source>
</reference>
<name>A0ABD5YRF0_9EURY</name>
<evidence type="ECO:0000256" key="1">
    <source>
        <dbReference type="SAM" id="Phobius"/>
    </source>
</evidence>
<accession>A0ABD5YRF0</accession>
<evidence type="ECO:0000313" key="3">
    <source>
        <dbReference type="Proteomes" id="UP001596417"/>
    </source>
</evidence>
<keyword evidence="1" id="KW-0812">Transmembrane</keyword>
<dbReference type="PROSITE" id="PS51257">
    <property type="entry name" value="PROKAR_LIPOPROTEIN"/>
    <property type="match status" value="1"/>
</dbReference>
<gene>
    <name evidence="2" type="ORF">ACFQL7_12580</name>
</gene>
<comment type="caution">
    <text evidence="2">The sequence shown here is derived from an EMBL/GenBank/DDBJ whole genome shotgun (WGS) entry which is preliminary data.</text>
</comment>
<dbReference type="AlphaFoldDB" id="A0ABD5YRF0"/>
<dbReference type="EMBL" id="JBHTAX010000001">
    <property type="protein sequence ID" value="MFC7190594.1"/>
    <property type="molecule type" value="Genomic_DNA"/>
</dbReference>
<keyword evidence="1" id="KW-0472">Membrane</keyword>
<feature type="transmembrane region" description="Helical" evidence="1">
    <location>
        <begin position="208"/>
        <end position="226"/>
    </location>
</feature>
<keyword evidence="3" id="KW-1185">Reference proteome</keyword>
<dbReference type="GeneID" id="76200224"/>
<organism evidence="2 3">
    <name type="scientific">Halocatena marina</name>
    <dbReference type="NCBI Taxonomy" id="2934937"/>
    <lineage>
        <taxon>Archaea</taxon>
        <taxon>Methanobacteriati</taxon>
        <taxon>Methanobacteriota</taxon>
        <taxon>Stenosarchaea group</taxon>
        <taxon>Halobacteria</taxon>
        <taxon>Halobacteriales</taxon>
        <taxon>Natronomonadaceae</taxon>
        <taxon>Halocatena</taxon>
    </lineage>
</organism>
<proteinExistence type="predicted"/>
<sequence length="227" mass="24907">MVRGPTGRWIGICVLLVSLVSLSGCLTIPISVDSSVDEDGTISSYEMRLNISTNAYSYIQRGARSEGYSSTEEYIMNKSMSEINRTRVGNIEYSESVNGRNVTVTIRLEDYTPANNSLISVTKRNGRVIYTDRTFEASDAASGPDSLTVPVRYTLTMPGEILNSSADRVEGDTATWEMTDAEASQTRIHAKSDVSDEKRQLPVTDDSTLVAVSLVVGIGLILVYWLR</sequence>
<evidence type="ECO:0000313" key="2">
    <source>
        <dbReference type="EMBL" id="MFC7190594.1"/>
    </source>
</evidence>
<protein>
    <recommendedName>
        <fullName evidence="4">DUF3153 domain-containing protein</fullName>
    </recommendedName>
</protein>
<evidence type="ECO:0008006" key="4">
    <source>
        <dbReference type="Google" id="ProtNLM"/>
    </source>
</evidence>